<feature type="domain" description="Amidohydrolase-related" evidence="4">
    <location>
        <begin position="114"/>
        <end position="458"/>
    </location>
</feature>
<dbReference type="STRING" id="1073089.A0A1L9RV43"/>
<evidence type="ECO:0000259" key="5">
    <source>
        <dbReference type="Pfam" id="PF12697"/>
    </source>
</evidence>
<dbReference type="SUPFAM" id="SSF53474">
    <property type="entry name" value="alpha/beta-Hydrolases"/>
    <property type="match status" value="1"/>
</dbReference>
<evidence type="ECO:0000259" key="3">
    <source>
        <dbReference type="Pfam" id="PF01557"/>
    </source>
</evidence>
<dbReference type="PRINTS" id="PR00111">
    <property type="entry name" value="ABHYDROLASE"/>
</dbReference>
<evidence type="ECO:0000313" key="6">
    <source>
        <dbReference type="EMBL" id="OJJ38792.1"/>
    </source>
</evidence>
<name>A0A1L9RV43_ASPWE</name>
<dbReference type="GeneID" id="63748498"/>
<dbReference type="GO" id="GO:0046872">
    <property type="term" value="F:metal ion binding"/>
    <property type="evidence" value="ECO:0007669"/>
    <property type="project" value="UniProtKB-KW"/>
</dbReference>
<feature type="domain" description="AB hydrolase-1" evidence="5">
    <location>
        <begin position="812"/>
        <end position="1047"/>
    </location>
</feature>
<sequence length="1053" mass="114436">MSPALTITPDTATAIGRSMKSWGTPLPTRKLSPHEDVHFDKALKPRAYEMAGTDKASKVLFLNVQILDSTGAEPFKGDVYIEGAHIRYVGTVPGIEKLRLDPSVKVIQGAGRTLMSGLGDAHTHLTWNGGAIENLGNLGVEEHTLTTARSAMMYLDSGYTMCYGAASAKERLDCVVRDAINRGILPGPRYLANGKEIARRGGELAPGITAFADGPLEMREVIRNHAKIGVDQVKLSMSGEEILESRAAKDCYYTDEETAACVDEAHRQGLRVCSHARSRDSIAQCVRHGVDVIYHASYIDEKTMDELEQKKDRHIVAPGLNWLYATVYEAGPFGYSFNQAEKAGYKNELEVTIKACKEMHQRGITILPGGDYGFAWTPHGTYARDLGHFVKLLDFTPMEAIIAATAGVAKLFMEESQLGKIKPGYYADCILVDGQPLQDISVLQDHDRLNVIMINGRIHKASHRDFESTTAIDATQDEPIEHEEFSNYITYLDDQNKPHITPLAMLSGAPVSSLYQVIELQNAVVPMGEPFALDSVRIQPPLNDRDILAVGKNYADHAVEFNKSGYDSSDKIDQPSHPVIFTKRATSIIASGEDIYPHPEFTTTLDYEGEIGVIVGRPGFQISEEEAMDYIWGYTIINDVTARERQRDHKQFYLGKSADSFCPMGPIAVPAAHLPKKLRVQTFVNGNKRQDATTEDLIFSIPRLIKTLSEAITLRAGDIVATGTPAGVGFGQNPASFLKTGDKVEVSVTGLGRLCNVIGSPSSDNAVASRVPLETHLANLNIERTLNGTGLTNVGGKHVHVRKMGHGPEVAVFVHGLGGTGEYFTPIIKSRDFESRYTSYVYDLEGHGLTPTNIASKVTIESLADDLANIVTYTGSTKPITLISHSLGCMIAMSYAIQNPEKIDKLILMGPVAPPLPPANRTAIASRALAVRSKGLLGSGTADAVSDAGTSNATKMFQPVAYAAVRSSLLSQIPEGYAKACMALVEAEALEIEKLTMPTLVLTGDEDKTSPVASAGKLCERLPDSRFEVLPCTGHWHVYENPDGVSRAIKLFA</sequence>
<dbReference type="SUPFAM" id="SSF51556">
    <property type="entry name" value="Metallo-dependent hydrolases"/>
    <property type="match status" value="1"/>
</dbReference>
<dbReference type="PANTHER" id="PTHR11820">
    <property type="entry name" value="ACYLPYRUVASE"/>
    <property type="match status" value="1"/>
</dbReference>
<dbReference type="RefSeq" id="XP_040692468.1">
    <property type="nucleotide sequence ID" value="XM_040832650.1"/>
</dbReference>
<feature type="domain" description="Fumarylacetoacetase-like C-terminal" evidence="3">
    <location>
        <begin position="547"/>
        <end position="758"/>
    </location>
</feature>
<dbReference type="VEuPathDB" id="FungiDB:ASPWEDRAFT_24688"/>
<dbReference type="GO" id="GO:0006107">
    <property type="term" value="P:oxaloacetate metabolic process"/>
    <property type="evidence" value="ECO:0007669"/>
    <property type="project" value="UniProtKB-ARBA"/>
</dbReference>
<dbReference type="InterPro" id="IPR006680">
    <property type="entry name" value="Amidohydro-rel"/>
</dbReference>
<dbReference type="InterPro" id="IPR057744">
    <property type="entry name" value="OTAase-like"/>
</dbReference>
<dbReference type="InterPro" id="IPR036663">
    <property type="entry name" value="Fumarylacetoacetase_C_sf"/>
</dbReference>
<dbReference type="GO" id="GO:0050163">
    <property type="term" value="F:oxaloacetate tautomerase activity"/>
    <property type="evidence" value="ECO:0007669"/>
    <property type="project" value="UniProtKB-ARBA"/>
</dbReference>
<dbReference type="Pfam" id="PF01557">
    <property type="entry name" value="FAA_hydrolase"/>
    <property type="match status" value="1"/>
</dbReference>
<reference evidence="7" key="1">
    <citation type="journal article" date="2017" name="Genome Biol.">
        <title>Comparative genomics reveals high biological diversity and specific adaptations in the industrially and medically important fungal genus Aspergillus.</title>
        <authorList>
            <person name="de Vries R.P."/>
            <person name="Riley R."/>
            <person name="Wiebenga A."/>
            <person name="Aguilar-Osorio G."/>
            <person name="Amillis S."/>
            <person name="Uchima C.A."/>
            <person name="Anderluh G."/>
            <person name="Asadollahi M."/>
            <person name="Askin M."/>
            <person name="Barry K."/>
            <person name="Battaglia E."/>
            <person name="Bayram O."/>
            <person name="Benocci T."/>
            <person name="Braus-Stromeyer S.A."/>
            <person name="Caldana C."/>
            <person name="Canovas D."/>
            <person name="Cerqueira G.C."/>
            <person name="Chen F."/>
            <person name="Chen W."/>
            <person name="Choi C."/>
            <person name="Clum A."/>
            <person name="Dos Santos R.A."/>
            <person name="Damasio A.R."/>
            <person name="Diallinas G."/>
            <person name="Emri T."/>
            <person name="Fekete E."/>
            <person name="Flipphi M."/>
            <person name="Freyberg S."/>
            <person name="Gallo A."/>
            <person name="Gournas C."/>
            <person name="Habgood R."/>
            <person name="Hainaut M."/>
            <person name="Harispe M.L."/>
            <person name="Henrissat B."/>
            <person name="Hilden K.S."/>
            <person name="Hope R."/>
            <person name="Hossain A."/>
            <person name="Karabika E."/>
            <person name="Karaffa L."/>
            <person name="Karanyi Z."/>
            <person name="Krasevec N."/>
            <person name="Kuo A."/>
            <person name="Kusch H."/>
            <person name="LaButti K."/>
            <person name="Lagendijk E.L."/>
            <person name="Lapidus A."/>
            <person name="Levasseur A."/>
            <person name="Lindquist E."/>
            <person name="Lipzen A."/>
            <person name="Logrieco A.F."/>
            <person name="MacCabe A."/>
            <person name="Maekelae M.R."/>
            <person name="Malavazi I."/>
            <person name="Melin P."/>
            <person name="Meyer V."/>
            <person name="Mielnichuk N."/>
            <person name="Miskei M."/>
            <person name="Molnar A.P."/>
            <person name="Mule G."/>
            <person name="Ngan C.Y."/>
            <person name="Orejas M."/>
            <person name="Orosz E."/>
            <person name="Ouedraogo J.P."/>
            <person name="Overkamp K.M."/>
            <person name="Park H.-S."/>
            <person name="Perrone G."/>
            <person name="Piumi F."/>
            <person name="Punt P.J."/>
            <person name="Ram A.F."/>
            <person name="Ramon A."/>
            <person name="Rauscher S."/>
            <person name="Record E."/>
            <person name="Riano-Pachon D.M."/>
            <person name="Robert V."/>
            <person name="Roehrig J."/>
            <person name="Ruller R."/>
            <person name="Salamov A."/>
            <person name="Salih N.S."/>
            <person name="Samson R.A."/>
            <person name="Sandor E."/>
            <person name="Sanguinetti M."/>
            <person name="Schuetze T."/>
            <person name="Sepcic K."/>
            <person name="Shelest E."/>
            <person name="Sherlock G."/>
            <person name="Sophianopoulou V."/>
            <person name="Squina F.M."/>
            <person name="Sun H."/>
            <person name="Susca A."/>
            <person name="Todd R.B."/>
            <person name="Tsang A."/>
            <person name="Unkles S.E."/>
            <person name="van de Wiele N."/>
            <person name="van Rossen-Uffink D."/>
            <person name="Oliveira J.V."/>
            <person name="Vesth T.C."/>
            <person name="Visser J."/>
            <person name="Yu J.-H."/>
            <person name="Zhou M."/>
            <person name="Andersen M.R."/>
            <person name="Archer D.B."/>
            <person name="Baker S.E."/>
            <person name="Benoit I."/>
            <person name="Brakhage A.A."/>
            <person name="Braus G.H."/>
            <person name="Fischer R."/>
            <person name="Frisvad J.C."/>
            <person name="Goldman G.H."/>
            <person name="Houbraken J."/>
            <person name="Oakley B."/>
            <person name="Pocsi I."/>
            <person name="Scazzocchio C."/>
            <person name="Seiboth B."/>
            <person name="vanKuyk P.A."/>
            <person name="Wortman J."/>
            <person name="Dyer P.S."/>
            <person name="Grigoriev I.V."/>
        </authorList>
    </citation>
    <scope>NUCLEOTIDE SEQUENCE [LARGE SCALE GENOMIC DNA]</scope>
    <source>
        <strain evidence="7">DTO 134E9</strain>
    </source>
</reference>
<proteinExistence type="inferred from homology"/>
<evidence type="ECO:0000256" key="1">
    <source>
        <dbReference type="ARBA" id="ARBA00010211"/>
    </source>
</evidence>
<protein>
    <recommendedName>
        <fullName evidence="8">Fumarylacetoacetate hydrolase</fullName>
    </recommendedName>
</protein>
<dbReference type="SUPFAM" id="SSF51338">
    <property type="entry name" value="Composite domain of metallo-dependent hydrolases"/>
    <property type="match status" value="1"/>
</dbReference>
<dbReference type="Gene3D" id="3.40.50.1820">
    <property type="entry name" value="alpha/beta hydrolase"/>
    <property type="match status" value="1"/>
</dbReference>
<dbReference type="Pfam" id="PF12697">
    <property type="entry name" value="Abhydrolase_6"/>
    <property type="match status" value="1"/>
</dbReference>
<dbReference type="AlphaFoldDB" id="A0A1L9RV43"/>
<dbReference type="InterPro" id="IPR032466">
    <property type="entry name" value="Metal_Hydrolase"/>
</dbReference>
<dbReference type="GO" id="GO:0016810">
    <property type="term" value="F:hydrolase activity, acting on carbon-nitrogen (but not peptide) bonds"/>
    <property type="evidence" value="ECO:0007669"/>
    <property type="project" value="InterPro"/>
</dbReference>
<evidence type="ECO:0008006" key="8">
    <source>
        <dbReference type="Google" id="ProtNLM"/>
    </source>
</evidence>
<dbReference type="InterPro" id="IPR011059">
    <property type="entry name" value="Metal-dep_hydrolase_composite"/>
</dbReference>
<dbReference type="InterPro" id="IPR029058">
    <property type="entry name" value="AB_hydrolase_fold"/>
</dbReference>
<dbReference type="GO" id="GO:0018773">
    <property type="term" value="F:acetylpyruvate hydrolase activity"/>
    <property type="evidence" value="ECO:0007669"/>
    <property type="project" value="TreeGrafter"/>
</dbReference>
<dbReference type="CDD" id="cd01299">
    <property type="entry name" value="Met_dep_hydrolase_A"/>
    <property type="match status" value="1"/>
</dbReference>
<keyword evidence="7" id="KW-1185">Reference proteome</keyword>
<dbReference type="PANTHER" id="PTHR11820:SF7">
    <property type="entry name" value="ACYLPYRUVASE FAHD1, MITOCHONDRIAL"/>
    <property type="match status" value="1"/>
</dbReference>
<dbReference type="OrthoDB" id="194468at2759"/>
<keyword evidence="2" id="KW-0479">Metal-binding</keyword>
<dbReference type="EMBL" id="KV878210">
    <property type="protein sequence ID" value="OJJ38792.1"/>
    <property type="molecule type" value="Genomic_DNA"/>
</dbReference>
<accession>A0A1L9RV43</accession>
<dbReference type="InterPro" id="IPR000073">
    <property type="entry name" value="AB_hydrolase_1"/>
</dbReference>
<evidence type="ECO:0000259" key="4">
    <source>
        <dbReference type="Pfam" id="PF01979"/>
    </source>
</evidence>
<comment type="similarity">
    <text evidence="1">Belongs to the FAH family.</text>
</comment>
<evidence type="ECO:0000256" key="2">
    <source>
        <dbReference type="ARBA" id="ARBA00022723"/>
    </source>
</evidence>
<organism evidence="6 7">
    <name type="scientific">Aspergillus wentii DTO 134E9</name>
    <dbReference type="NCBI Taxonomy" id="1073089"/>
    <lineage>
        <taxon>Eukaryota</taxon>
        <taxon>Fungi</taxon>
        <taxon>Dikarya</taxon>
        <taxon>Ascomycota</taxon>
        <taxon>Pezizomycotina</taxon>
        <taxon>Eurotiomycetes</taxon>
        <taxon>Eurotiomycetidae</taxon>
        <taxon>Eurotiales</taxon>
        <taxon>Aspergillaceae</taxon>
        <taxon>Aspergillus</taxon>
        <taxon>Aspergillus subgen. Cremei</taxon>
    </lineage>
</organism>
<gene>
    <name evidence="6" type="ORF">ASPWEDRAFT_24688</name>
</gene>
<dbReference type="FunFam" id="3.90.850.10:FF:000002">
    <property type="entry name" value="2-hydroxyhepta-2,4-diene-1,7-dioate isomerase"/>
    <property type="match status" value="1"/>
</dbReference>
<dbReference type="Gene3D" id="3.90.850.10">
    <property type="entry name" value="Fumarylacetoacetase-like, C-terminal domain"/>
    <property type="match status" value="1"/>
</dbReference>
<dbReference type="Pfam" id="PF01979">
    <property type="entry name" value="Amidohydro_1"/>
    <property type="match status" value="1"/>
</dbReference>
<dbReference type="Gene3D" id="2.30.40.10">
    <property type="entry name" value="Urease, subunit C, domain 1"/>
    <property type="match status" value="1"/>
</dbReference>
<dbReference type="Gene3D" id="3.20.20.140">
    <property type="entry name" value="Metal-dependent hydrolases"/>
    <property type="match status" value="1"/>
</dbReference>
<dbReference type="SUPFAM" id="SSF56529">
    <property type="entry name" value="FAH"/>
    <property type="match status" value="1"/>
</dbReference>
<dbReference type="InterPro" id="IPR011234">
    <property type="entry name" value="Fumarylacetoacetase-like_C"/>
</dbReference>
<evidence type="ECO:0000313" key="7">
    <source>
        <dbReference type="Proteomes" id="UP000184383"/>
    </source>
</evidence>
<dbReference type="Proteomes" id="UP000184383">
    <property type="component" value="Unassembled WGS sequence"/>
</dbReference>